<dbReference type="AlphaFoldDB" id="A0A8S0XJ31"/>
<accession>A0A8S0XJ31</accession>
<protein>
    <submittedName>
        <fullName evidence="1">Uncharacterized protein</fullName>
    </submittedName>
</protein>
<name>A0A8S0XJ31_CYCAE</name>
<keyword evidence="2" id="KW-1185">Reference proteome</keyword>
<reference evidence="1 2" key="1">
    <citation type="submission" date="2020-01" db="EMBL/GenBank/DDBJ databases">
        <authorList>
            <person name="Gupta K D."/>
        </authorList>
    </citation>
    <scope>NUCLEOTIDE SEQUENCE [LARGE SCALE GENOMIC DNA]</scope>
</reference>
<sequence>MAQFPVPQSYKSKTSKGKAMDFIVFGFPLCNNYLLDFADVHNLLCNEQNPHRRRFNVYMHLAWTIKKRFDAVCVNLSETDDGTGDNASFCVAIASNRTKKHLGRMQTYPHFDKLANFLCLSPEAAKWMLPDRADALDLIRNGTPAI</sequence>
<gene>
    <name evidence="1" type="ORF">AAE3_LOCUS333</name>
</gene>
<organism evidence="1 2">
    <name type="scientific">Cyclocybe aegerita</name>
    <name type="common">Black poplar mushroom</name>
    <name type="synonym">Agrocybe aegerita</name>
    <dbReference type="NCBI Taxonomy" id="1973307"/>
    <lineage>
        <taxon>Eukaryota</taxon>
        <taxon>Fungi</taxon>
        <taxon>Dikarya</taxon>
        <taxon>Basidiomycota</taxon>
        <taxon>Agaricomycotina</taxon>
        <taxon>Agaricomycetes</taxon>
        <taxon>Agaricomycetidae</taxon>
        <taxon>Agaricales</taxon>
        <taxon>Agaricineae</taxon>
        <taxon>Bolbitiaceae</taxon>
        <taxon>Cyclocybe</taxon>
    </lineage>
</organism>
<proteinExistence type="predicted"/>
<comment type="caution">
    <text evidence="1">The sequence shown here is derived from an EMBL/GenBank/DDBJ whole genome shotgun (WGS) entry which is preliminary data.</text>
</comment>
<dbReference type="EMBL" id="CACVBS010000001">
    <property type="protein sequence ID" value="CAA7257374.1"/>
    <property type="molecule type" value="Genomic_DNA"/>
</dbReference>
<evidence type="ECO:0000313" key="1">
    <source>
        <dbReference type="EMBL" id="CAA7257374.1"/>
    </source>
</evidence>
<dbReference type="Proteomes" id="UP000467700">
    <property type="component" value="Unassembled WGS sequence"/>
</dbReference>
<evidence type="ECO:0000313" key="2">
    <source>
        <dbReference type="Proteomes" id="UP000467700"/>
    </source>
</evidence>